<accession>A0A093SUY2</accession>
<protein>
    <submittedName>
        <fullName evidence="3">Glutamine-rich protein 2</fullName>
    </submittedName>
</protein>
<evidence type="ECO:0000256" key="1">
    <source>
        <dbReference type="SAM" id="Coils"/>
    </source>
</evidence>
<proteinExistence type="predicted"/>
<dbReference type="Proteomes" id="UP000053258">
    <property type="component" value="Unassembled WGS sequence"/>
</dbReference>
<keyword evidence="1" id="KW-0175">Coiled coil</keyword>
<dbReference type="Pfam" id="PF16043">
    <property type="entry name" value="DUF4795"/>
    <property type="match status" value="1"/>
</dbReference>
<gene>
    <name evidence="3" type="ORF">N305_14995</name>
</gene>
<feature type="non-terminal residue" evidence="3">
    <location>
        <position position="170"/>
    </location>
</feature>
<evidence type="ECO:0000259" key="2">
    <source>
        <dbReference type="Pfam" id="PF16043"/>
    </source>
</evidence>
<name>A0A093SUY2_9PASS</name>
<dbReference type="EMBL" id="KL672574">
    <property type="protein sequence ID" value="KFW86354.1"/>
    <property type="molecule type" value="Genomic_DNA"/>
</dbReference>
<dbReference type="PANTHER" id="PTHR46766:SF1">
    <property type="entry name" value="GLUTAMINE-RICH PROTEIN 2"/>
    <property type="match status" value="1"/>
</dbReference>
<organism evidence="3 4">
    <name type="scientific">Manacus vitellinus</name>
    <name type="common">golden-collared manakin</name>
    <dbReference type="NCBI Taxonomy" id="328815"/>
    <lineage>
        <taxon>Eukaryota</taxon>
        <taxon>Metazoa</taxon>
        <taxon>Chordata</taxon>
        <taxon>Craniata</taxon>
        <taxon>Vertebrata</taxon>
        <taxon>Euteleostomi</taxon>
        <taxon>Archelosauria</taxon>
        <taxon>Archosauria</taxon>
        <taxon>Dinosauria</taxon>
        <taxon>Saurischia</taxon>
        <taxon>Theropoda</taxon>
        <taxon>Coelurosauria</taxon>
        <taxon>Aves</taxon>
        <taxon>Neognathae</taxon>
        <taxon>Neoaves</taxon>
        <taxon>Telluraves</taxon>
        <taxon>Australaves</taxon>
        <taxon>Passeriformes</taxon>
        <taxon>Pipridae</taxon>
        <taxon>Manacus</taxon>
    </lineage>
</organism>
<feature type="domain" description="DUF4795" evidence="2">
    <location>
        <begin position="2"/>
        <end position="169"/>
    </location>
</feature>
<keyword evidence="4" id="KW-1185">Reference proteome</keyword>
<sequence>MEDQVRKIQGDCEELSLVSENLQKDCEEKQKAIEMLFQSLETLKDKAEEQNMLAAMDMKSALGSKVSCTQFEASMERLDQRLQKMQSQVLGQNEHWNELQEKLSHRIENKLDRGELKAFHEQMEETWKKSIKELETKMAESDSAAGLRKQLPVPFTCLSCDRPVKTQVPG</sequence>
<dbReference type="OrthoDB" id="5981048at2759"/>
<dbReference type="InterPro" id="IPR032013">
    <property type="entry name" value="DUF4795"/>
</dbReference>
<reference evidence="3 4" key="1">
    <citation type="submission" date="2014-06" db="EMBL/GenBank/DDBJ databases">
        <title>Genome evolution of avian class.</title>
        <authorList>
            <person name="Zhang G."/>
            <person name="Li C."/>
        </authorList>
    </citation>
    <scope>NUCLEOTIDE SEQUENCE [LARGE SCALE GENOMIC DNA]</scope>
    <source>
        <strain evidence="3">BGI_N305</strain>
    </source>
</reference>
<feature type="coiled-coil region" evidence="1">
    <location>
        <begin position="12"/>
        <end position="95"/>
    </location>
</feature>
<dbReference type="PANTHER" id="PTHR46766">
    <property type="entry name" value="GLUTAMINE-RICH PROTEIN 2"/>
    <property type="match status" value="1"/>
</dbReference>
<evidence type="ECO:0000313" key="3">
    <source>
        <dbReference type="EMBL" id="KFW86354.1"/>
    </source>
</evidence>
<dbReference type="AlphaFoldDB" id="A0A093SUY2"/>
<evidence type="ECO:0000313" key="4">
    <source>
        <dbReference type="Proteomes" id="UP000053258"/>
    </source>
</evidence>